<evidence type="ECO:0000313" key="4">
    <source>
        <dbReference type="Proteomes" id="UP001310248"/>
    </source>
</evidence>
<keyword evidence="4" id="KW-1185">Reference proteome</keyword>
<proteinExistence type="inferred from homology"/>
<sequence length="187" mass="20794">MNTLQNQFLIAMPSLEDPFFKRSVVYLCEHNDEGAMGLVINVPVDLSVESLLQQIELQDQAEMIREDLDRPVYQGGPVSQERGFVLHSPVKGFSSSLKVSEELMVTTSKDVLDTLGTDSQPSEYIVTLGYASWEAGQLEQEIAENSWLTLPASTDIIFSTPIHKRWEAAAKSLGIDIWQLSNQVGHA</sequence>
<dbReference type="Gene3D" id="3.40.1740.10">
    <property type="entry name" value="VC0467-like"/>
    <property type="match status" value="1"/>
</dbReference>
<evidence type="ECO:0000256" key="1">
    <source>
        <dbReference type="ARBA" id="ARBA00009600"/>
    </source>
</evidence>
<name>A0ABU7G804_9ALTE</name>
<evidence type="ECO:0000313" key="3">
    <source>
        <dbReference type="EMBL" id="MEE1675538.1"/>
    </source>
</evidence>
<dbReference type="PANTHER" id="PTHR30327">
    <property type="entry name" value="UNCHARACTERIZED PROTEIN YQGE"/>
    <property type="match status" value="1"/>
</dbReference>
<accession>A0ABU7G804</accession>
<gene>
    <name evidence="3" type="ORF">SNR37_000864</name>
</gene>
<comment type="caution">
    <text evidence="3">The sequence shown here is derived from an EMBL/GenBank/DDBJ whole genome shotgun (WGS) entry which is preliminary data.</text>
</comment>
<dbReference type="InterPro" id="IPR003774">
    <property type="entry name" value="AlgH-like"/>
</dbReference>
<dbReference type="Proteomes" id="UP001310248">
    <property type="component" value="Unassembled WGS sequence"/>
</dbReference>
<dbReference type="HAMAP" id="MF_00758">
    <property type="entry name" value="UPF0301"/>
    <property type="match status" value="1"/>
</dbReference>
<reference evidence="4" key="1">
    <citation type="submission" date="2023-07" db="EMBL/GenBank/DDBJ databases">
        <title>Draft genome sequence of Agarivorans aestuarii strain ZMCS4, a CAZymes producing bacteria isolated from the marine brown algae Clodostephus spongiosus.</title>
        <authorList>
            <person name="Lorente B."/>
            <person name="Cabral C."/>
            <person name="Frias J."/>
            <person name="Faria J."/>
            <person name="Toubarro D."/>
        </authorList>
    </citation>
    <scope>NUCLEOTIDE SEQUENCE [LARGE SCALE GENOMIC DNA]</scope>
    <source>
        <strain evidence="4">ZMCS4</strain>
    </source>
</reference>
<dbReference type="RefSeq" id="WP_163134867.1">
    <property type="nucleotide sequence ID" value="NZ_JAYDYW010000013.1"/>
</dbReference>
<protein>
    <recommendedName>
        <fullName evidence="2">UPF0301 protein SNR37_000864</fullName>
    </recommendedName>
</protein>
<dbReference type="NCBIfam" id="NF001266">
    <property type="entry name" value="PRK00228.1-1"/>
    <property type="match status" value="1"/>
</dbReference>
<evidence type="ECO:0000256" key="2">
    <source>
        <dbReference type="HAMAP-Rule" id="MF_00758"/>
    </source>
</evidence>
<dbReference type="EMBL" id="JAYDYW010000013">
    <property type="protein sequence ID" value="MEE1675538.1"/>
    <property type="molecule type" value="Genomic_DNA"/>
</dbReference>
<dbReference type="PANTHER" id="PTHR30327:SF1">
    <property type="entry name" value="UPF0301 PROTEIN YQGE"/>
    <property type="match status" value="1"/>
</dbReference>
<dbReference type="Pfam" id="PF02622">
    <property type="entry name" value="DUF179"/>
    <property type="match status" value="1"/>
</dbReference>
<dbReference type="SUPFAM" id="SSF143456">
    <property type="entry name" value="VC0467-like"/>
    <property type="match status" value="1"/>
</dbReference>
<organism evidence="3 4">
    <name type="scientific">Agarivorans aestuarii</name>
    <dbReference type="NCBI Taxonomy" id="1563703"/>
    <lineage>
        <taxon>Bacteria</taxon>
        <taxon>Pseudomonadati</taxon>
        <taxon>Pseudomonadota</taxon>
        <taxon>Gammaproteobacteria</taxon>
        <taxon>Alteromonadales</taxon>
        <taxon>Alteromonadaceae</taxon>
        <taxon>Agarivorans</taxon>
    </lineage>
</organism>
<comment type="similarity">
    <text evidence="1 2">Belongs to the UPF0301 (AlgH) family.</text>
</comment>